<keyword evidence="6 11" id="KW-0732">Signal</keyword>
<evidence type="ECO:0000313" key="13">
    <source>
        <dbReference type="EMBL" id="MEK8047872.1"/>
    </source>
</evidence>
<keyword evidence="9" id="KW-0472">Membrane</keyword>
<evidence type="ECO:0000256" key="2">
    <source>
        <dbReference type="ARBA" id="ARBA00011233"/>
    </source>
</evidence>
<evidence type="ECO:0000313" key="14">
    <source>
        <dbReference type="Proteomes" id="UP001379945"/>
    </source>
</evidence>
<gene>
    <name evidence="13" type="ORF">AACH00_16045</name>
</gene>
<evidence type="ECO:0000256" key="9">
    <source>
        <dbReference type="ARBA" id="ARBA00023136"/>
    </source>
</evidence>
<dbReference type="Gene3D" id="2.40.160.10">
    <property type="entry name" value="Porin"/>
    <property type="match status" value="1"/>
</dbReference>
<keyword evidence="5" id="KW-0812">Transmembrane</keyword>
<dbReference type="InterPro" id="IPR002299">
    <property type="entry name" value="Porin_Neis"/>
</dbReference>
<evidence type="ECO:0000256" key="7">
    <source>
        <dbReference type="ARBA" id="ARBA00023065"/>
    </source>
</evidence>
<name>A0ABU9CBN4_9BURK</name>
<dbReference type="CDD" id="cd00342">
    <property type="entry name" value="gram_neg_porins"/>
    <property type="match status" value="1"/>
</dbReference>
<comment type="caution">
    <text evidence="13">The sequence shown here is derived from an EMBL/GenBank/DDBJ whole genome shotgun (WGS) entry which is preliminary data.</text>
</comment>
<keyword evidence="7" id="KW-0406">Ion transport</keyword>
<evidence type="ECO:0000256" key="1">
    <source>
        <dbReference type="ARBA" id="ARBA00004571"/>
    </source>
</evidence>
<sequence>MNKQVIALAALALIGTAASAQSTVTVYGKLDQSVGKPVGSTDKQVMDLAGSRLGFRGTEDLGGGLKAIFGLEHRFNPDNGTSASSSTFWNGYSLVGISSDFGTVALGRQYVAAYIVQNEIDPFGGDTVAALRDIGVRPRLSAINASEVRIGDTRVADVVRYDGKFGPVAVAVSAGEAPAGKPDRPTSFAVTYKDGALFAGLSYENPASANDQLITVGGTYALPMVTLAAAYSSGKTTTDLSTKSFLIGGTVPMGSLDIKFGYAKTTNDQAGSAADQTLGKIGLGLHYKLSKRTKVYADIAKVNGTLTPSTTSKNGYDLGIQHNF</sequence>
<keyword evidence="10" id="KW-0998">Cell outer membrane</keyword>
<accession>A0ABU9CBN4</accession>
<evidence type="ECO:0000256" key="8">
    <source>
        <dbReference type="ARBA" id="ARBA00023114"/>
    </source>
</evidence>
<dbReference type="InterPro" id="IPR033900">
    <property type="entry name" value="Gram_neg_porin_domain"/>
</dbReference>
<evidence type="ECO:0000256" key="10">
    <source>
        <dbReference type="ARBA" id="ARBA00023237"/>
    </source>
</evidence>
<dbReference type="PANTHER" id="PTHR34501">
    <property type="entry name" value="PROTEIN YDDL-RELATED"/>
    <property type="match status" value="1"/>
</dbReference>
<dbReference type="EMBL" id="JBBUTI010000011">
    <property type="protein sequence ID" value="MEK8047872.1"/>
    <property type="molecule type" value="Genomic_DNA"/>
</dbReference>
<evidence type="ECO:0000256" key="6">
    <source>
        <dbReference type="ARBA" id="ARBA00022729"/>
    </source>
</evidence>
<evidence type="ECO:0000256" key="4">
    <source>
        <dbReference type="ARBA" id="ARBA00022452"/>
    </source>
</evidence>
<dbReference type="InterPro" id="IPR050298">
    <property type="entry name" value="Gram-neg_bact_OMP"/>
</dbReference>
<reference evidence="13 14" key="1">
    <citation type="submission" date="2024-04" db="EMBL/GenBank/DDBJ databases">
        <title>Novel species of the genus Ideonella isolated from streams.</title>
        <authorList>
            <person name="Lu H."/>
        </authorList>
    </citation>
    <scope>NUCLEOTIDE SEQUENCE [LARGE SCALE GENOMIC DNA]</scope>
    <source>
        <strain evidence="13 14">LYT19W</strain>
    </source>
</reference>
<feature type="signal peptide" evidence="11">
    <location>
        <begin position="1"/>
        <end position="20"/>
    </location>
</feature>
<evidence type="ECO:0000256" key="11">
    <source>
        <dbReference type="SAM" id="SignalP"/>
    </source>
</evidence>
<keyword evidence="8" id="KW-0626">Porin</keyword>
<organism evidence="13 14">
    <name type="scientific">Ideonella margarita</name>
    <dbReference type="NCBI Taxonomy" id="2984191"/>
    <lineage>
        <taxon>Bacteria</taxon>
        <taxon>Pseudomonadati</taxon>
        <taxon>Pseudomonadota</taxon>
        <taxon>Betaproteobacteria</taxon>
        <taxon>Burkholderiales</taxon>
        <taxon>Sphaerotilaceae</taxon>
        <taxon>Ideonella</taxon>
    </lineage>
</organism>
<dbReference type="Pfam" id="PF13609">
    <property type="entry name" value="Porin_4"/>
    <property type="match status" value="1"/>
</dbReference>
<dbReference type="PRINTS" id="PR00184">
    <property type="entry name" value="NEISSPPORIN"/>
</dbReference>
<evidence type="ECO:0000259" key="12">
    <source>
        <dbReference type="Pfam" id="PF13609"/>
    </source>
</evidence>
<dbReference type="InterPro" id="IPR023614">
    <property type="entry name" value="Porin_dom_sf"/>
</dbReference>
<keyword evidence="14" id="KW-1185">Reference proteome</keyword>
<comment type="subunit">
    <text evidence="2">Homotrimer.</text>
</comment>
<keyword evidence="4" id="KW-1134">Transmembrane beta strand</keyword>
<proteinExistence type="predicted"/>
<dbReference type="PANTHER" id="PTHR34501:SF9">
    <property type="entry name" value="MAJOR OUTER MEMBRANE PROTEIN P.IA"/>
    <property type="match status" value="1"/>
</dbReference>
<protein>
    <submittedName>
        <fullName evidence="13">Porin</fullName>
    </submittedName>
</protein>
<evidence type="ECO:0000256" key="5">
    <source>
        <dbReference type="ARBA" id="ARBA00022692"/>
    </source>
</evidence>
<feature type="chain" id="PRO_5045884837" evidence="11">
    <location>
        <begin position="21"/>
        <end position="324"/>
    </location>
</feature>
<feature type="domain" description="Porin" evidence="12">
    <location>
        <begin position="7"/>
        <end position="303"/>
    </location>
</feature>
<dbReference type="RefSeq" id="WP_341400174.1">
    <property type="nucleotide sequence ID" value="NZ_JBBUTI010000011.1"/>
</dbReference>
<comment type="subcellular location">
    <subcellularLocation>
        <location evidence="1">Cell outer membrane</location>
        <topology evidence="1">Multi-pass membrane protein</topology>
    </subcellularLocation>
</comment>
<evidence type="ECO:0000256" key="3">
    <source>
        <dbReference type="ARBA" id="ARBA00022448"/>
    </source>
</evidence>
<keyword evidence="3" id="KW-0813">Transport</keyword>
<dbReference type="SUPFAM" id="SSF56935">
    <property type="entry name" value="Porins"/>
    <property type="match status" value="1"/>
</dbReference>
<dbReference type="Proteomes" id="UP001379945">
    <property type="component" value="Unassembled WGS sequence"/>
</dbReference>